<name>A0A9W6UH40_9ACTN</name>
<feature type="binding site" evidence="13">
    <location>
        <position position="182"/>
    </location>
    <ligand>
        <name>FMN</name>
        <dbReference type="ChEBI" id="CHEBI:58210"/>
    </ligand>
</feature>
<feature type="binding site" evidence="13">
    <location>
        <position position="72"/>
    </location>
    <ligand>
        <name>substrate</name>
    </ligand>
</feature>
<keyword evidence="9 13" id="KW-0665">Pyrimidine biosynthesis</keyword>
<dbReference type="PROSITE" id="PS00912">
    <property type="entry name" value="DHODEHASE_2"/>
    <property type="match status" value="1"/>
</dbReference>
<keyword evidence="7 13" id="KW-0285">Flavoprotein</keyword>
<comment type="function">
    <text evidence="1 13">Catalyzes the conversion of dihydroorotate to orotate with quinone as electron acceptor.</text>
</comment>
<dbReference type="InterPro" id="IPR001295">
    <property type="entry name" value="Dihydroorotate_DH_CS"/>
</dbReference>
<dbReference type="FunFam" id="3.20.20.70:FF:000123">
    <property type="entry name" value="Dihydroorotate dehydrogenase (quinone)"/>
    <property type="match status" value="1"/>
</dbReference>
<comment type="similarity">
    <text evidence="4 13">Belongs to the dihydroorotate dehydrogenase family. Type 2 subfamily.</text>
</comment>
<feature type="binding site" evidence="13">
    <location>
        <position position="92"/>
    </location>
    <ligand>
        <name>FMN</name>
        <dbReference type="ChEBI" id="CHEBI:58210"/>
    </ligand>
</feature>
<dbReference type="NCBIfam" id="TIGR01036">
    <property type="entry name" value="pyrD_sub2"/>
    <property type="match status" value="1"/>
</dbReference>
<dbReference type="EC" id="1.3.5.2" evidence="13"/>
<dbReference type="Gene3D" id="3.20.20.70">
    <property type="entry name" value="Aldolase class I"/>
    <property type="match status" value="1"/>
</dbReference>
<dbReference type="InterPro" id="IPR005719">
    <property type="entry name" value="Dihydroorotate_DH_2"/>
</dbReference>
<dbReference type="PANTHER" id="PTHR48109:SF4">
    <property type="entry name" value="DIHYDROOROTATE DEHYDROGENASE (QUINONE), MITOCHONDRIAL"/>
    <property type="match status" value="1"/>
</dbReference>
<dbReference type="GO" id="GO:0005737">
    <property type="term" value="C:cytoplasm"/>
    <property type="evidence" value="ECO:0007669"/>
    <property type="project" value="InterPro"/>
</dbReference>
<evidence type="ECO:0000256" key="3">
    <source>
        <dbReference type="ARBA" id="ARBA00005161"/>
    </source>
</evidence>
<dbReference type="Pfam" id="PF01180">
    <property type="entry name" value="DHO_dh"/>
    <property type="match status" value="1"/>
</dbReference>
<dbReference type="GO" id="GO:0006207">
    <property type="term" value="P:'de novo' pyrimidine nucleobase biosynthetic process"/>
    <property type="evidence" value="ECO:0007669"/>
    <property type="project" value="UniProtKB-UniRule"/>
</dbReference>
<feature type="binding site" evidence="13">
    <location>
        <begin position="253"/>
        <end position="254"/>
    </location>
    <ligand>
        <name>substrate</name>
    </ligand>
</feature>
<feature type="binding site" evidence="13">
    <location>
        <position position="224"/>
    </location>
    <ligand>
        <name>FMN</name>
        <dbReference type="ChEBI" id="CHEBI:58210"/>
    </ligand>
</feature>
<evidence type="ECO:0000256" key="2">
    <source>
        <dbReference type="ARBA" id="ARBA00004202"/>
    </source>
</evidence>
<evidence type="ECO:0000313" key="16">
    <source>
        <dbReference type="Proteomes" id="UP001165092"/>
    </source>
</evidence>
<comment type="catalytic activity">
    <reaction evidence="12 13">
        <text>(S)-dihydroorotate + a quinone = orotate + a quinol</text>
        <dbReference type="Rhea" id="RHEA:30187"/>
        <dbReference type="ChEBI" id="CHEBI:24646"/>
        <dbReference type="ChEBI" id="CHEBI:30839"/>
        <dbReference type="ChEBI" id="CHEBI:30864"/>
        <dbReference type="ChEBI" id="CHEBI:132124"/>
        <dbReference type="EC" id="1.3.5.2"/>
    </reaction>
</comment>
<feature type="binding site" evidence="13">
    <location>
        <begin position="328"/>
        <end position="329"/>
    </location>
    <ligand>
        <name>FMN</name>
        <dbReference type="ChEBI" id="CHEBI:58210"/>
    </ligand>
</feature>
<feature type="binding site" evidence="13">
    <location>
        <begin position="68"/>
        <end position="72"/>
    </location>
    <ligand>
        <name>FMN</name>
        <dbReference type="ChEBI" id="CHEBI:58210"/>
    </ligand>
</feature>
<dbReference type="InterPro" id="IPR050074">
    <property type="entry name" value="DHO_dehydrogenase"/>
</dbReference>
<dbReference type="HAMAP" id="MF_00225">
    <property type="entry name" value="DHO_dh_type2"/>
    <property type="match status" value="1"/>
</dbReference>
<feature type="binding site" evidence="13">
    <location>
        <begin position="117"/>
        <end position="121"/>
    </location>
    <ligand>
        <name>substrate</name>
    </ligand>
</feature>
<dbReference type="Proteomes" id="UP001165092">
    <property type="component" value="Unassembled WGS sequence"/>
</dbReference>
<dbReference type="GO" id="GO:0106430">
    <property type="term" value="F:dihydroorotate dehydrogenase (quinone) activity"/>
    <property type="evidence" value="ECO:0007669"/>
    <property type="project" value="UniProtKB-EC"/>
</dbReference>
<evidence type="ECO:0000256" key="12">
    <source>
        <dbReference type="ARBA" id="ARBA00048639"/>
    </source>
</evidence>
<evidence type="ECO:0000256" key="10">
    <source>
        <dbReference type="ARBA" id="ARBA00023002"/>
    </source>
</evidence>
<feature type="binding site" evidence="13">
    <location>
        <position position="187"/>
    </location>
    <ligand>
        <name>substrate</name>
    </ligand>
</feature>
<comment type="pathway">
    <text evidence="3 13">Pyrimidine metabolism; UMP biosynthesis via de novo pathway; orotate from (S)-dihydroorotate (quinone route): step 1/1.</text>
</comment>
<dbReference type="NCBIfam" id="NF003648">
    <property type="entry name" value="PRK05286.2-1"/>
    <property type="match status" value="1"/>
</dbReference>
<dbReference type="NCBIfam" id="NF003652">
    <property type="entry name" value="PRK05286.2-5"/>
    <property type="match status" value="1"/>
</dbReference>
<keyword evidence="6 13" id="KW-1003">Cell membrane</keyword>
<evidence type="ECO:0000256" key="7">
    <source>
        <dbReference type="ARBA" id="ARBA00022630"/>
    </source>
</evidence>
<proteinExistence type="inferred from homology"/>
<evidence type="ECO:0000256" key="13">
    <source>
        <dbReference type="HAMAP-Rule" id="MF_00225"/>
    </source>
</evidence>
<comment type="cofactor">
    <cofactor evidence="13">
        <name>FMN</name>
        <dbReference type="ChEBI" id="CHEBI:58210"/>
    </cofactor>
    <text evidence="13">Binds 1 FMN per subunit.</text>
</comment>
<dbReference type="RefSeq" id="WP_285757873.1">
    <property type="nucleotide sequence ID" value="NZ_BSQG01000001.1"/>
</dbReference>
<comment type="subunit">
    <text evidence="5 13">Monomer.</text>
</comment>
<keyword evidence="16" id="KW-1185">Reference proteome</keyword>
<evidence type="ECO:0000256" key="11">
    <source>
        <dbReference type="ARBA" id="ARBA00023136"/>
    </source>
</evidence>
<evidence type="ECO:0000313" key="15">
    <source>
        <dbReference type="EMBL" id="GLU46219.1"/>
    </source>
</evidence>
<evidence type="ECO:0000256" key="6">
    <source>
        <dbReference type="ARBA" id="ARBA00022475"/>
    </source>
</evidence>
<dbReference type="GO" id="GO:0005886">
    <property type="term" value="C:plasma membrane"/>
    <property type="evidence" value="ECO:0007669"/>
    <property type="project" value="UniProtKB-SubCell"/>
</dbReference>
<feature type="binding site" evidence="13">
    <location>
        <position position="182"/>
    </location>
    <ligand>
        <name>substrate</name>
    </ligand>
</feature>
<evidence type="ECO:0000256" key="5">
    <source>
        <dbReference type="ARBA" id="ARBA00011245"/>
    </source>
</evidence>
<comment type="subcellular location">
    <subcellularLocation>
        <location evidence="2 13">Cell membrane</location>
        <topology evidence="2 13">Peripheral membrane protein</topology>
    </subcellularLocation>
</comment>
<feature type="domain" description="Dihydroorotate dehydrogenase catalytic" evidence="14">
    <location>
        <begin position="51"/>
        <end position="347"/>
    </location>
</feature>
<dbReference type="CDD" id="cd04738">
    <property type="entry name" value="DHOD_2_like"/>
    <property type="match status" value="1"/>
</dbReference>
<dbReference type="NCBIfam" id="NF003645">
    <property type="entry name" value="PRK05286.1-2"/>
    <property type="match status" value="1"/>
</dbReference>
<feature type="binding site" evidence="13">
    <location>
        <position position="149"/>
    </location>
    <ligand>
        <name>FMN</name>
        <dbReference type="ChEBI" id="CHEBI:58210"/>
    </ligand>
</feature>
<dbReference type="EMBL" id="BSQG01000001">
    <property type="protein sequence ID" value="GLU46219.1"/>
    <property type="molecule type" value="Genomic_DNA"/>
</dbReference>
<feature type="binding site" evidence="13">
    <location>
        <position position="307"/>
    </location>
    <ligand>
        <name>FMN</name>
        <dbReference type="ChEBI" id="CHEBI:58210"/>
    </ligand>
</feature>
<keyword evidence="11 13" id="KW-0472">Membrane</keyword>
<comment type="caution">
    <text evidence="15">The sequence shown here is derived from an EMBL/GenBank/DDBJ whole genome shotgun (WGS) entry which is preliminary data.</text>
</comment>
<feature type="active site" description="Nucleophile" evidence="13">
    <location>
        <position position="185"/>
    </location>
</feature>
<keyword evidence="10 13" id="KW-0560">Oxidoreductase</keyword>
<protein>
    <recommendedName>
        <fullName evidence="13">Dihydroorotate dehydrogenase (quinone)</fullName>
        <ecNumber evidence="13">1.3.5.2</ecNumber>
    </recommendedName>
    <alternativeName>
        <fullName evidence="13">DHOdehase</fullName>
        <shortName evidence="13">DHOD</shortName>
        <shortName evidence="13">DHODase</shortName>
    </alternativeName>
    <alternativeName>
        <fullName evidence="13">Dihydroorotate oxidase</fullName>
    </alternativeName>
</protein>
<dbReference type="PROSITE" id="PS00911">
    <property type="entry name" value="DHODEHASE_1"/>
    <property type="match status" value="1"/>
</dbReference>
<dbReference type="InterPro" id="IPR013785">
    <property type="entry name" value="Aldolase_TIM"/>
</dbReference>
<reference evidence="15" key="1">
    <citation type="submission" date="2023-02" db="EMBL/GenBank/DDBJ databases">
        <title>Nocardiopsis ansamitocini NBRC 112285.</title>
        <authorList>
            <person name="Ichikawa N."/>
            <person name="Sato H."/>
            <person name="Tonouchi N."/>
        </authorList>
    </citation>
    <scope>NUCLEOTIDE SEQUENCE</scope>
    <source>
        <strain evidence="15">NBRC 112285</strain>
    </source>
</reference>
<evidence type="ECO:0000256" key="4">
    <source>
        <dbReference type="ARBA" id="ARBA00005359"/>
    </source>
</evidence>
<feature type="binding site" evidence="13">
    <location>
        <position position="278"/>
    </location>
    <ligand>
        <name>FMN</name>
        <dbReference type="ChEBI" id="CHEBI:58210"/>
    </ligand>
</feature>
<organism evidence="15 16">
    <name type="scientific">Nocardiopsis ansamitocini</name>
    <dbReference type="NCBI Taxonomy" id="1670832"/>
    <lineage>
        <taxon>Bacteria</taxon>
        <taxon>Bacillati</taxon>
        <taxon>Actinomycetota</taxon>
        <taxon>Actinomycetes</taxon>
        <taxon>Streptosporangiales</taxon>
        <taxon>Nocardiopsidaceae</taxon>
        <taxon>Nocardiopsis</taxon>
    </lineage>
</organism>
<dbReference type="SUPFAM" id="SSF51395">
    <property type="entry name" value="FMN-linked oxidoreductases"/>
    <property type="match status" value="1"/>
</dbReference>
<keyword evidence="8 13" id="KW-0288">FMN</keyword>
<evidence type="ECO:0000256" key="1">
    <source>
        <dbReference type="ARBA" id="ARBA00003125"/>
    </source>
</evidence>
<dbReference type="GO" id="GO:0044205">
    <property type="term" value="P:'de novo' UMP biosynthetic process"/>
    <property type="evidence" value="ECO:0007669"/>
    <property type="project" value="UniProtKB-UniRule"/>
</dbReference>
<accession>A0A9W6UH40</accession>
<evidence type="ECO:0000256" key="8">
    <source>
        <dbReference type="ARBA" id="ARBA00022643"/>
    </source>
</evidence>
<dbReference type="AlphaFoldDB" id="A0A9W6UH40"/>
<dbReference type="PANTHER" id="PTHR48109">
    <property type="entry name" value="DIHYDROOROTATE DEHYDROGENASE (QUINONE), MITOCHONDRIAL-RELATED"/>
    <property type="match status" value="1"/>
</dbReference>
<evidence type="ECO:0000256" key="9">
    <source>
        <dbReference type="ARBA" id="ARBA00022975"/>
    </source>
</evidence>
<evidence type="ECO:0000259" key="14">
    <source>
        <dbReference type="Pfam" id="PF01180"/>
    </source>
</evidence>
<sequence>MLYQLFFHAVLRRTDAEQIHRLSFAGLRAVAAVPGATAAMNRVLAPRAPELAVRALGRDFAGPLGMAAGFDKNAEGAQGLSALGFSHVEIGTVTARPQPGNPAPRLFRLVADRAIVNRMGFNNDGSEAVAARLRVQRAGGARGLIIGANIGKTKIVPESEAVADYVASARRFADIADYVAVNVSSPNTPGLRDLQAVEHLRPLLAAVRATLDEQGRPELPLLVKIAPDLADTDIDAVADLALELGLHGIIATNTTISRADLATPEEEVEAVGAGGLSGAPLKARSLQVLRRLRARVGDRLLLVAVGGIETPEDAWARIRSGATLVQGYTGLIYGGPLWPSRIHRGLVRLARKDGYARVADAIGVDVDDVSVQPVAVH</sequence>
<gene>
    <name evidence="13 15" type="primary">pyrD</name>
    <name evidence="15" type="ORF">Nans01_05700</name>
</gene>
<dbReference type="InterPro" id="IPR005720">
    <property type="entry name" value="Dihydroorotate_DH_cat"/>
</dbReference>
<feature type="binding site" evidence="13">
    <location>
        <position position="252"/>
    </location>
    <ligand>
        <name>FMN</name>
        <dbReference type="ChEBI" id="CHEBI:58210"/>
    </ligand>
</feature>